<dbReference type="Gene3D" id="3.30.420.360">
    <property type="match status" value="1"/>
</dbReference>
<dbReference type="Gene3D" id="3.30.420.40">
    <property type="match status" value="1"/>
</dbReference>
<feature type="active site" evidence="9">
    <location>
        <position position="46"/>
    </location>
</feature>
<feature type="domain" description="Acylphosphatase-like" evidence="10">
    <location>
        <begin position="13"/>
        <end position="99"/>
    </location>
</feature>
<dbReference type="NCBIfam" id="TIGR00143">
    <property type="entry name" value="hypF"/>
    <property type="match status" value="1"/>
</dbReference>
<evidence type="ECO:0000259" key="10">
    <source>
        <dbReference type="PROSITE" id="PS51160"/>
    </source>
</evidence>
<evidence type="ECO:0000256" key="9">
    <source>
        <dbReference type="PROSITE-ProRule" id="PRU00520"/>
    </source>
</evidence>
<dbReference type="PANTHER" id="PTHR42959:SF1">
    <property type="entry name" value="CARBAMOYLTRANSFERASE HYPF"/>
    <property type="match status" value="1"/>
</dbReference>
<evidence type="ECO:0000256" key="3">
    <source>
        <dbReference type="ARBA" id="ARBA00022598"/>
    </source>
</evidence>
<comment type="catalytic activity">
    <reaction evidence="9">
        <text>an acyl phosphate + H2O = a carboxylate + phosphate + H(+)</text>
        <dbReference type="Rhea" id="RHEA:14965"/>
        <dbReference type="ChEBI" id="CHEBI:15377"/>
        <dbReference type="ChEBI" id="CHEBI:15378"/>
        <dbReference type="ChEBI" id="CHEBI:29067"/>
        <dbReference type="ChEBI" id="CHEBI:43474"/>
        <dbReference type="ChEBI" id="CHEBI:59918"/>
        <dbReference type="EC" id="3.6.1.7"/>
    </reaction>
</comment>
<comment type="caution">
    <text evidence="12">The sequence shown here is derived from an EMBL/GenBank/DDBJ whole genome shotgun (WGS) entry which is preliminary data.</text>
</comment>
<keyword evidence="6" id="KW-0862">Zinc</keyword>
<dbReference type="InterPro" id="IPR001792">
    <property type="entry name" value="Acylphosphatase-like_dom"/>
</dbReference>
<evidence type="ECO:0000256" key="6">
    <source>
        <dbReference type="ARBA" id="ARBA00022833"/>
    </source>
</evidence>
<name>A0ABT1LVK5_9MYCO</name>
<keyword evidence="5" id="KW-0863">Zinc-finger</keyword>
<sequence length="780" mass="81448">MNRIRHSPVATVRSRLDITGVVQGVGFRPAVARIAGARRVAGFVSNDSGSVHCEFEGAPGDVEAAVADLRAAPPPMARIDAIRVSTVAPTGDRDFRIVESTTTTGSARTLVPPDIAMCADCLREMTDPADRRFGHPFITCTNCGPRYTVITDLPYDRPATTMSGFPMCARCAKEYRDPGNRRFHAQTIACPDCGPSLTWLGPGTVEDPIGAAVAVIGAGGIVAVKGVGGYHLACRADATDAIAELRRRKSRPAKPFAVMASDLSAAGRIAELSEAAAALLTSPAAPIVLAPSRPNALSGSVAPGLLDVGVMLPYTPVHHLLFRRSGLSALVMTSANAGGSPIVFREDDLPWIDGLADGVLTHDRPIHVPCEDSVLTVDDRGVPLPLRRSRGYAPLPVSVPRPTDAPAPVLLATGGDIKTTFCLTASDGHAHMSSHLGDMADPRTQGCFSEALAHLAEMTGHRPDVVVCDMHPQYATTRWTERRGQPTVRVQHHHAHAVSLLAEHGRLGSPMLAVTYDGTGYGTDGTIWGGEFLALAGPTRFTRVGHLKPFALPGGDGAARQPARIALDLLTRAGIEWDVDLAPVAAVGATGRHVLSQQIPSGVGCITTTSMGRLFDAVSSLLDVCQEVTYEGQAAVELEHVARTGRTGLVSIDFDIRDGVLDPAPVMAGLVDGVRAGVGAADLAASFHDAVIAATVSVAAECARAAEIPTIGLTGGVFANRLLLEGIRNGLRERRFEVLTHHVVPCNDGGLALGQVAVAAAHLGSSSKGSGSCASESPAR</sequence>
<dbReference type="PANTHER" id="PTHR42959">
    <property type="entry name" value="CARBAMOYLTRANSFERASE"/>
    <property type="match status" value="1"/>
</dbReference>
<dbReference type="SUPFAM" id="SSF54975">
    <property type="entry name" value="Acylphosphatase/BLUF domain-like"/>
    <property type="match status" value="1"/>
</dbReference>
<dbReference type="Pfam" id="PF07503">
    <property type="entry name" value="zf-HYPF"/>
    <property type="match status" value="2"/>
</dbReference>
<evidence type="ECO:0000256" key="2">
    <source>
        <dbReference type="ARBA" id="ARBA00008097"/>
    </source>
</evidence>
<dbReference type="Pfam" id="PF01300">
    <property type="entry name" value="Sua5_yciO_yrdC"/>
    <property type="match status" value="1"/>
</dbReference>
<comment type="similarity">
    <text evidence="2 8">Belongs to the carbamoyltransferase HypF family.</text>
</comment>
<dbReference type="Gene3D" id="3.30.110.120">
    <property type="match status" value="1"/>
</dbReference>
<dbReference type="InterPro" id="IPR017945">
    <property type="entry name" value="DHBP_synth_RibB-like_a/b_dom"/>
</dbReference>
<dbReference type="GO" id="GO:0016874">
    <property type="term" value="F:ligase activity"/>
    <property type="evidence" value="ECO:0007669"/>
    <property type="project" value="UniProtKB-KW"/>
</dbReference>
<proteinExistence type="inferred from homology"/>
<evidence type="ECO:0000256" key="5">
    <source>
        <dbReference type="ARBA" id="ARBA00022771"/>
    </source>
</evidence>
<feature type="domain" description="YrdC-like" evidence="11">
    <location>
        <begin position="206"/>
        <end position="391"/>
    </location>
</feature>
<reference evidence="12 13" key="1">
    <citation type="submission" date="2022-06" db="EMBL/GenBank/DDBJ databases">
        <title>Mycolicibacterium sp. CAU 1645 isolated from seawater.</title>
        <authorList>
            <person name="Kim W."/>
        </authorList>
    </citation>
    <scope>NUCLEOTIDE SEQUENCE [LARGE SCALE GENOMIC DNA]</scope>
    <source>
        <strain evidence="12 13">CAU 1645</strain>
    </source>
</reference>
<dbReference type="InterPro" id="IPR036046">
    <property type="entry name" value="Acylphosphatase-like_dom_sf"/>
</dbReference>
<dbReference type="PROSITE" id="PS51160">
    <property type="entry name" value="ACYLPHOSPHATASE_3"/>
    <property type="match status" value="1"/>
</dbReference>
<dbReference type="InterPro" id="IPR055128">
    <property type="entry name" value="HypF_C_2"/>
</dbReference>
<dbReference type="EMBL" id="JANDBD010000001">
    <property type="protein sequence ID" value="MCP9270928.1"/>
    <property type="molecule type" value="Genomic_DNA"/>
</dbReference>
<dbReference type="InterPro" id="IPR043129">
    <property type="entry name" value="ATPase_NBD"/>
</dbReference>
<feature type="active site" evidence="9">
    <location>
        <position position="28"/>
    </location>
</feature>
<comment type="pathway">
    <text evidence="1">Protein modification; [NiFe] hydrogenase maturation.</text>
</comment>
<dbReference type="InterPro" id="IPR006070">
    <property type="entry name" value="Sua5-like_dom"/>
</dbReference>
<dbReference type="EC" id="6.2.-.-" evidence="8"/>
<dbReference type="Proteomes" id="UP001651690">
    <property type="component" value="Unassembled WGS sequence"/>
</dbReference>
<dbReference type="Gene3D" id="3.90.870.50">
    <property type="match status" value="1"/>
</dbReference>
<dbReference type="SUPFAM" id="SSF55821">
    <property type="entry name" value="YrdC/RibB"/>
    <property type="match status" value="1"/>
</dbReference>
<dbReference type="PROSITE" id="PS51163">
    <property type="entry name" value="YRDC"/>
    <property type="match status" value="1"/>
</dbReference>
<keyword evidence="3 12" id="KW-0436">Ligase</keyword>
<dbReference type="RefSeq" id="WP_255057899.1">
    <property type="nucleotide sequence ID" value="NZ_JANDBD010000001.1"/>
</dbReference>
<dbReference type="InterPro" id="IPR017968">
    <property type="entry name" value="Acylphosphatase_CS"/>
</dbReference>
<protein>
    <recommendedName>
        <fullName evidence="8">Carbamoyltransferase</fullName>
        <ecNumber evidence="8">6.2.-.-</ecNumber>
    </recommendedName>
</protein>
<gene>
    <name evidence="12" type="primary">hypF</name>
    <name evidence="12" type="ORF">NM203_01870</name>
</gene>
<evidence type="ECO:0000259" key="11">
    <source>
        <dbReference type="PROSITE" id="PS51163"/>
    </source>
</evidence>
<keyword evidence="9" id="KW-0378">Hydrolase</keyword>
<dbReference type="Pfam" id="PF22521">
    <property type="entry name" value="HypF_C_2"/>
    <property type="match status" value="1"/>
</dbReference>
<evidence type="ECO:0000313" key="13">
    <source>
        <dbReference type="Proteomes" id="UP001651690"/>
    </source>
</evidence>
<dbReference type="Pfam" id="PF17788">
    <property type="entry name" value="HypF_C"/>
    <property type="match status" value="1"/>
</dbReference>
<evidence type="ECO:0000313" key="12">
    <source>
        <dbReference type="EMBL" id="MCP9270928.1"/>
    </source>
</evidence>
<dbReference type="PIRSF" id="PIRSF006256">
    <property type="entry name" value="CMPcnvr_hdrg_mat"/>
    <property type="match status" value="1"/>
</dbReference>
<dbReference type="InterPro" id="IPR004421">
    <property type="entry name" value="Carbamoyltransferase_HypF"/>
</dbReference>
<keyword evidence="4" id="KW-0479">Metal-binding</keyword>
<evidence type="ECO:0000256" key="7">
    <source>
        <dbReference type="ARBA" id="ARBA00048220"/>
    </source>
</evidence>
<comment type="catalytic activity">
    <reaction evidence="7">
        <text>C-terminal L-cysteinyl-[HypE protein] + carbamoyl phosphate + ATP + H2O = C-terminal S-carboxamide-L-cysteinyl-[HypE protein] + AMP + phosphate + diphosphate + H(+)</text>
        <dbReference type="Rhea" id="RHEA:55636"/>
        <dbReference type="Rhea" id="RHEA-COMP:14247"/>
        <dbReference type="Rhea" id="RHEA-COMP:14392"/>
        <dbReference type="ChEBI" id="CHEBI:15377"/>
        <dbReference type="ChEBI" id="CHEBI:15378"/>
        <dbReference type="ChEBI" id="CHEBI:30616"/>
        <dbReference type="ChEBI" id="CHEBI:33019"/>
        <dbReference type="ChEBI" id="CHEBI:43474"/>
        <dbReference type="ChEBI" id="CHEBI:58228"/>
        <dbReference type="ChEBI" id="CHEBI:76913"/>
        <dbReference type="ChEBI" id="CHEBI:139126"/>
        <dbReference type="ChEBI" id="CHEBI:456215"/>
    </reaction>
</comment>
<keyword evidence="13" id="KW-1185">Reference proteome</keyword>
<organism evidence="12 13">
    <name type="scientific">Mycolicibacterium arenosum</name>
    <dbReference type="NCBI Taxonomy" id="2952157"/>
    <lineage>
        <taxon>Bacteria</taxon>
        <taxon>Bacillati</taxon>
        <taxon>Actinomycetota</taxon>
        <taxon>Actinomycetes</taxon>
        <taxon>Mycobacteriales</taxon>
        <taxon>Mycobacteriaceae</taxon>
        <taxon>Mycolicibacterium</taxon>
    </lineage>
</organism>
<dbReference type="PROSITE" id="PS00150">
    <property type="entry name" value="ACYLPHOSPHATASE_1"/>
    <property type="match status" value="1"/>
</dbReference>
<dbReference type="Pfam" id="PF00708">
    <property type="entry name" value="Acylphosphatase"/>
    <property type="match status" value="1"/>
</dbReference>
<accession>A0ABT1LVK5</accession>
<dbReference type="SUPFAM" id="SSF53067">
    <property type="entry name" value="Actin-like ATPase domain"/>
    <property type="match status" value="1"/>
</dbReference>
<evidence type="ECO:0000256" key="4">
    <source>
        <dbReference type="ARBA" id="ARBA00022723"/>
    </source>
</evidence>
<dbReference type="InterPro" id="IPR051060">
    <property type="entry name" value="Carbamoyltrans_HypF-like"/>
</dbReference>
<evidence type="ECO:0000256" key="1">
    <source>
        <dbReference type="ARBA" id="ARBA00004711"/>
    </source>
</evidence>
<evidence type="ECO:0000256" key="8">
    <source>
        <dbReference type="PIRNR" id="PIRNR006256"/>
    </source>
</evidence>
<dbReference type="InterPro" id="IPR011125">
    <property type="entry name" value="Znf_HypF"/>
</dbReference>
<dbReference type="InterPro" id="IPR041440">
    <property type="entry name" value="HypF_C"/>
</dbReference>